<keyword evidence="2" id="KW-0812">Transmembrane</keyword>
<evidence type="ECO:0000313" key="5">
    <source>
        <dbReference type="Proteomes" id="UP001142648"/>
    </source>
</evidence>
<evidence type="ECO:0000256" key="1">
    <source>
        <dbReference type="SAM" id="MobiDB-lite"/>
    </source>
</evidence>
<feature type="compositionally biased region" description="Low complexity" evidence="1">
    <location>
        <begin position="119"/>
        <end position="131"/>
    </location>
</feature>
<feature type="compositionally biased region" description="Pro residues" evidence="1">
    <location>
        <begin position="48"/>
        <end position="62"/>
    </location>
</feature>
<feature type="domain" description="Zinc finger/thioredoxin putative" evidence="3">
    <location>
        <begin position="1"/>
        <end position="36"/>
    </location>
</feature>
<dbReference type="Proteomes" id="UP001142648">
    <property type="component" value="Unassembled WGS sequence"/>
</dbReference>
<feature type="compositionally biased region" description="Pro residues" evidence="1">
    <location>
        <begin position="71"/>
        <end position="102"/>
    </location>
</feature>
<keyword evidence="5" id="KW-1185">Reference proteome</keyword>
<dbReference type="RefSeq" id="WP_259963015.1">
    <property type="nucleotide sequence ID" value="NZ_JAOAMV010000007.1"/>
</dbReference>
<accession>A0A9X2W2L3</accession>
<keyword evidence="2" id="KW-0472">Membrane</keyword>
<gene>
    <name evidence="4" type="ORF">N0B51_13270</name>
</gene>
<proteinExistence type="predicted"/>
<evidence type="ECO:0000313" key="4">
    <source>
        <dbReference type="EMBL" id="MCT2559947.1"/>
    </source>
</evidence>
<dbReference type="AlphaFoldDB" id="A0A9X2W2L3"/>
<feature type="transmembrane region" description="Helical" evidence="2">
    <location>
        <begin position="162"/>
        <end position="186"/>
    </location>
</feature>
<organism evidence="4 5">
    <name type="scientific">Tsuneonella litorea</name>
    <dbReference type="NCBI Taxonomy" id="2976475"/>
    <lineage>
        <taxon>Bacteria</taxon>
        <taxon>Pseudomonadati</taxon>
        <taxon>Pseudomonadota</taxon>
        <taxon>Alphaproteobacteria</taxon>
        <taxon>Sphingomonadales</taxon>
        <taxon>Erythrobacteraceae</taxon>
        <taxon>Tsuneonella</taxon>
    </lineage>
</organism>
<name>A0A9X2W2L3_9SPHN</name>
<sequence>MIIACPACATRYVVPDSAIGAEGRTVRCAKCRHSWFQDGPELELAAPGPAPAPAAAPAPAPSPAAEATIPVSPPVPPPPPRSDPGPRQEPAPAPEAAPPPPASAGTVSDAAQPERAESAGPAAPTVVEAEPAPIPEEEDYGEEVSAFDYEPPFRPRRNMVKVWTIAAALFAALALGTVAAVSYWGLPDWVPISRPTFAIEQPDLVLDFPRDQQERRTLPNGTEYFGASGTVKNVGRETRKVPSILIVLSDARDRIVYTWEIASPKPELAPGETVTINEAVTDIPKSARYVEIGWKPD</sequence>
<feature type="region of interest" description="Disordered" evidence="1">
    <location>
        <begin position="42"/>
        <end position="143"/>
    </location>
</feature>
<evidence type="ECO:0000256" key="2">
    <source>
        <dbReference type="SAM" id="Phobius"/>
    </source>
</evidence>
<dbReference type="NCBIfam" id="TIGR02098">
    <property type="entry name" value="MJ0042_CXXC"/>
    <property type="match status" value="1"/>
</dbReference>
<dbReference type="EMBL" id="JAOAMV010000007">
    <property type="protein sequence ID" value="MCT2559947.1"/>
    <property type="molecule type" value="Genomic_DNA"/>
</dbReference>
<dbReference type="Pfam" id="PF13717">
    <property type="entry name" value="Zn_ribbon_4"/>
    <property type="match status" value="1"/>
</dbReference>
<dbReference type="InterPro" id="IPR011723">
    <property type="entry name" value="Znf/thioredoxin_put"/>
</dbReference>
<protein>
    <submittedName>
        <fullName evidence="4">Zinc-ribbon domain-containing protein</fullName>
    </submittedName>
</protein>
<comment type="caution">
    <text evidence="4">The sequence shown here is derived from an EMBL/GenBank/DDBJ whole genome shotgun (WGS) entry which is preliminary data.</text>
</comment>
<keyword evidence="2" id="KW-1133">Transmembrane helix</keyword>
<evidence type="ECO:0000259" key="3">
    <source>
        <dbReference type="Pfam" id="PF13717"/>
    </source>
</evidence>
<reference evidence="4" key="1">
    <citation type="submission" date="2022-09" db="EMBL/GenBank/DDBJ databases">
        <title>The genome sequence of Tsuneonella sp. YG55.</title>
        <authorList>
            <person name="Liu Y."/>
        </authorList>
    </citation>
    <scope>NUCLEOTIDE SEQUENCE</scope>
    <source>
        <strain evidence="4">YG55</strain>
    </source>
</reference>